<dbReference type="PANTHER" id="PTHR46026">
    <property type="entry name" value="RHO-TYPE GUANINE NUCLEOTIDE EXCHANGE FACTOR, ISOFORM F"/>
    <property type="match status" value="1"/>
</dbReference>
<feature type="compositionally biased region" description="Pro residues" evidence="3">
    <location>
        <begin position="644"/>
        <end position="655"/>
    </location>
</feature>
<evidence type="ECO:0000259" key="4">
    <source>
        <dbReference type="PROSITE" id="PS50002"/>
    </source>
</evidence>
<dbReference type="InterPro" id="IPR035552">
    <property type="entry name" value="Mti1_SH3"/>
</dbReference>
<feature type="compositionally biased region" description="Basic and acidic residues" evidence="3">
    <location>
        <begin position="446"/>
        <end position="459"/>
    </location>
</feature>
<dbReference type="CDD" id="cd11887">
    <property type="entry name" value="SH3_Bbc1"/>
    <property type="match status" value="1"/>
</dbReference>
<dbReference type="AlphaFoldDB" id="A0A5N7BG19"/>
<feature type="compositionally biased region" description="Pro residues" evidence="3">
    <location>
        <begin position="788"/>
        <end position="808"/>
    </location>
</feature>
<feature type="compositionally biased region" description="Basic and acidic residues" evidence="3">
    <location>
        <begin position="389"/>
        <end position="405"/>
    </location>
</feature>
<dbReference type="OrthoDB" id="207120at2759"/>
<feature type="region of interest" description="Disordered" evidence="3">
    <location>
        <begin position="61"/>
        <end position="949"/>
    </location>
</feature>
<feature type="compositionally biased region" description="Pro residues" evidence="3">
    <location>
        <begin position="67"/>
        <end position="76"/>
    </location>
</feature>
<feature type="compositionally biased region" description="Polar residues" evidence="3">
    <location>
        <begin position="629"/>
        <end position="642"/>
    </location>
</feature>
<feature type="compositionally biased region" description="Gly residues" evidence="3">
    <location>
        <begin position="463"/>
        <end position="474"/>
    </location>
</feature>
<feature type="compositionally biased region" description="Polar residues" evidence="3">
    <location>
        <begin position="717"/>
        <end position="727"/>
    </location>
</feature>
<evidence type="ECO:0000256" key="3">
    <source>
        <dbReference type="SAM" id="MobiDB-lite"/>
    </source>
</evidence>
<feature type="compositionally biased region" description="Pro residues" evidence="3">
    <location>
        <begin position="685"/>
        <end position="708"/>
    </location>
</feature>
<dbReference type="PANTHER" id="PTHR46026:SF1">
    <property type="entry name" value="RHO-TYPE GUANINE NUCLEOTIDE EXCHANGE FACTOR, ISOFORM F"/>
    <property type="match status" value="1"/>
</dbReference>
<sequence>MSSPPFTVKAVFEYSSSHEDDLTFSIGQIITVTAEEDAEWYYGEYTSDSGSKVEGIFPKNFVEKYEPPAPPRPTRPSRPKKEADVAPPPAPIAVEIPAESHPPPEPEVEASPVELRSIPNPPQSPPPPSEPSPVEVASPPKPAPAPAYQPSSPEAKEPTPKASPKPPPPAVTEKPASSSFRDRIAAFNKPAAPPIAPFKPGGWSSGGSNTFIKKPFVAPPPSKNAYVPPPREAPPKVYKREEDPDVQESVPREPPVSASRPAPVESNENEEDQPKPTSLKERIALLQKQQMEQAARHAEAAQKKEKPKKPPPKKRAESYEGTAPAEEPSVERPDSIEFARDPSVDTVKPDASSVPQPPMSPPPARELASDANDADDSAAADIEDAEETSTSKEDYDERARVESRHVVQTQEQKGEESEKDGRDENKVEEEDRGEEEAEEEEEEIDPEVKRRMELRERMAKMSGGMGMMGFFGPPGGMPLPGAAPRKPKATMEPERRDRDAEPTSPAAAPPVPVMALPGMNTAKPAAPPKEEEMVPTTPLAEQHPAGVPDVEEVVPEEPPHPALDRAPAPQERPIPPLPPLETRPVPPPIPHGQPLSPPPVPEPRPGLPPAKNSTSGDPGEESDDELSVHATNLSLNVASTDRPTSPPSVPAPPVPDHIDSRRLSTYDVTSPKSPTFPSEKRLSRQPPPIPANPPIPSQARAPPPPPPGGLRRRSTADSRVSAASQPRQAGEEVEGEVTEYDGDYDTDIASGAKFKDALKAHGRDSSIDEGTTTDHSLQSPRSPHESRLPPPPPPSAPRAVPPPPPVQPPRSSGRTSMESPRGPPPPPPHRGLSYGDDDEYDPYRYSAPQHGLPSPRAPPAPAERRPLVPQPENVGDDSDEFYEASPVQSPPLPPVPTSPERRSSVAPPLPPSMPPPSAAPQPPPTSRSNRASLDVPRGPSNLRRSMDISRPSVDQGYIAMDVDLAEHTLWWAQPNNPPPAFQNRKDVLFEFEDSGPANRSGGTAITKEVYILFIDYSQTIITVNFDARNPSGATLEQRHEAPPLQPRQDQLENAHLQIGTRIATAVNGIQNTTVADGTPFGLVQHLLSPIADALHPVGTRAYGALVYANLANASVQQNDEIRAGDIVSFRNTRFQGHRGTMHQKYSTEVGKPDHVGIVVDWDGTKKKIRAWEQGRESKKVKVESFKLNDLRSGECKVWRVMPRNWVGWGK</sequence>
<dbReference type="EMBL" id="ML736178">
    <property type="protein sequence ID" value="KAE8380711.1"/>
    <property type="molecule type" value="Genomic_DNA"/>
</dbReference>
<dbReference type="SUPFAM" id="SSF50044">
    <property type="entry name" value="SH3-domain"/>
    <property type="match status" value="1"/>
</dbReference>
<feature type="compositionally biased region" description="Basic and acidic residues" evidence="3">
    <location>
        <begin position="753"/>
        <end position="766"/>
    </location>
</feature>
<gene>
    <name evidence="5" type="ORF">BDV26DRAFT_256856</name>
</gene>
<feature type="compositionally biased region" description="Pro residues" evidence="3">
    <location>
        <begin position="119"/>
        <end position="131"/>
    </location>
</feature>
<evidence type="ECO:0000313" key="6">
    <source>
        <dbReference type="Proteomes" id="UP000326198"/>
    </source>
</evidence>
<feature type="compositionally biased region" description="Pro residues" evidence="3">
    <location>
        <begin position="355"/>
        <end position="364"/>
    </location>
</feature>
<feature type="compositionally biased region" description="Pro residues" evidence="3">
    <location>
        <begin position="217"/>
        <end position="232"/>
    </location>
</feature>
<dbReference type="SMART" id="SM00326">
    <property type="entry name" value="SH3"/>
    <property type="match status" value="1"/>
</dbReference>
<evidence type="ECO:0000313" key="5">
    <source>
        <dbReference type="EMBL" id="KAE8380711.1"/>
    </source>
</evidence>
<feature type="compositionally biased region" description="Polar residues" evidence="3">
    <location>
        <begin position="666"/>
        <end position="676"/>
    </location>
</feature>
<feature type="compositionally biased region" description="Pro residues" evidence="3">
    <location>
        <begin position="888"/>
        <end position="897"/>
    </location>
</feature>
<feature type="compositionally biased region" description="Basic and acidic residues" evidence="3">
    <location>
        <begin position="329"/>
        <end position="343"/>
    </location>
</feature>
<dbReference type="InterPro" id="IPR001452">
    <property type="entry name" value="SH3_domain"/>
</dbReference>
<dbReference type="Proteomes" id="UP000326198">
    <property type="component" value="Unassembled WGS sequence"/>
</dbReference>
<proteinExistence type="predicted"/>
<feature type="compositionally biased region" description="Basic and acidic residues" evidence="3">
    <location>
        <begin position="272"/>
        <end position="283"/>
    </location>
</feature>
<evidence type="ECO:0000256" key="1">
    <source>
        <dbReference type="ARBA" id="ARBA00022443"/>
    </source>
</evidence>
<dbReference type="Pfam" id="PF00018">
    <property type="entry name" value="SH3_1"/>
    <property type="match status" value="1"/>
</dbReference>
<dbReference type="Pfam" id="PF25459">
    <property type="entry name" value="AIM3_BBC1_C"/>
    <property type="match status" value="1"/>
</dbReference>
<keyword evidence="6" id="KW-1185">Reference proteome</keyword>
<feature type="compositionally biased region" description="Pro residues" evidence="3">
    <location>
        <begin position="907"/>
        <end position="925"/>
    </location>
</feature>
<dbReference type="InterPro" id="IPR057402">
    <property type="entry name" value="AIM3_BBC1_C"/>
</dbReference>
<feature type="compositionally biased region" description="Pro residues" evidence="3">
    <location>
        <begin position="161"/>
        <end position="170"/>
    </location>
</feature>
<feature type="domain" description="SH3" evidence="4">
    <location>
        <begin position="3"/>
        <end position="67"/>
    </location>
</feature>
<feature type="compositionally biased region" description="Acidic residues" evidence="3">
    <location>
        <begin position="426"/>
        <end position="445"/>
    </location>
</feature>
<reference evidence="5 6" key="1">
    <citation type="submission" date="2019-04" db="EMBL/GenBank/DDBJ databases">
        <title>Friends and foes A comparative genomics studyof 23 Aspergillus species from section Flavi.</title>
        <authorList>
            <consortium name="DOE Joint Genome Institute"/>
            <person name="Kjaerbolling I."/>
            <person name="Vesth T."/>
            <person name="Frisvad J.C."/>
            <person name="Nybo J.L."/>
            <person name="Theobald S."/>
            <person name="Kildgaard S."/>
            <person name="Isbrandt T."/>
            <person name="Kuo A."/>
            <person name="Sato A."/>
            <person name="Lyhne E.K."/>
            <person name="Kogle M.E."/>
            <person name="Wiebenga A."/>
            <person name="Kun R.S."/>
            <person name="Lubbers R.J."/>
            <person name="Makela M.R."/>
            <person name="Barry K."/>
            <person name="Chovatia M."/>
            <person name="Clum A."/>
            <person name="Daum C."/>
            <person name="Haridas S."/>
            <person name="He G."/>
            <person name="LaButti K."/>
            <person name="Lipzen A."/>
            <person name="Mondo S."/>
            <person name="Riley R."/>
            <person name="Salamov A."/>
            <person name="Simmons B.A."/>
            <person name="Magnuson J.K."/>
            <person name="Henrissat B."/>
            <person name="Mortensen U.H."/>
            <person name="Larsen T.O."/>
            <person name="Devries R.P."/>
            <person name="Grigoriev I.V."/>
            <person name="Machida M."/>
            <person name="Baker S.E."/>
            <person name="Andersen M.R."/>
        </authorList>
    </citation>
    <scope>NUCLEOTIDE SEQUENCE [LARGE SCALE GENOMIC DNA]</scope>
    <source>
        <strain evidence="5 6">IBT 29228</strain>
    </source>
</reference>
<feature type="compositionally biased region" description="Basic and acidic residues" evidence="3">
    <location>
        <begin position="489"/>
        <end position="501"/>
    </location>
</feature>
<name>A0A5N7BG19_9EURO</name>
<dbReference type="InterPro" id="IPR036028">
    <property type="entry name" value="SH3-like_dom_sf"/>
</dbReference>
<feature type="compositionally biased region" description="Acidic residues" evidence="3">
    <location>
        <begin position="731"/>
        <end position="746"/>
    </location>
</feature>
<feature type="compositionally biased region" description="Basic and acidic residues" evidence="3">
    <location>
        <begin position="412"/>
        <end position="425"/>
    </location>
</feature>
<evidence type="ECO:0000256" key="2">
    <source>
        <dbReference type="PROSITE-ProRule" id="PRU00192"/>
    </source>
</evidence>
<feature type="compositionally biased region" description="Acidic residues" evidence="3">
    <location>
        <begin position="372"/>
        <end position="387"/>
    </location>
</feature>
<feature type="compositionally biased region" description="Polar residues" evidence="3">
    <location>
        <begin position="768"/>
        <end position="778"/>
    </location>
</feature>
<feature type="compositionally biased region" description="Pro residues" evidence="3">
    <location>
        <begin position="570"/>
        <end position="608"/>
    </location>
</feature>
<dbReference type="Gene3D" id="2.30.30.40">
    <property type="entry name" value="SH3 Domains"/>
    <property type="match status" value="1"/>
</dbReference>
<keyword evidence="1 2" id="KW-0728">SH3 domain</keyword>
<feature type="compositionally biased region" description="Basic and acidic residues" evidence="3">
    <location>
        <begin position="294"/>
        <end position="304"/>
    </location>
</feature>
<protein>
    <recommendedName>
        <fullName evidence="4">SH3 domain-containing protein</fullName>
    </recommendedName>
</protein>
<organism evidence="5 6">
    <name type="scientific">Aspergillus bertholletiae</name>
    <dbReference type="NCBI Taxonomy" id="1226010"/>
    <lineage>
        <taxon>Eukaryota</taxon>
        <taxon>Fungi</taxon>
        <taxon>Dikarya</taxon>
        <taxon>Ascomycota</taxon>
        <taxon>Pezizomycotina</taxon>
        <taxon>Eurotiomycetes</taxon>
        <taxon>Eurotiomycetidae</taxon>
        <taxon>Eurotiales</taxon>
        <taxon>Aspergillaceae</taxon>
        <taxon>Aspergillus</taxon>
        <taxon>Aspergillus subgen. Circumdati</taxon>
    </lineage>
</organism>
<accession>A0A5N7BG19</accession>
<dbReference type="PROSITE" id="PS50002">
    <property type="entry name" value="SH3"/>
    <property type="match status" value="1"/>
</dbReference>